<organism evidence="1 2">
    <name type="scientific">Arachis hypogaea</name>
    <name type="common">Peanut</name>
    <dbReference type="NCBI Taxonomy" id="3818"/>
    <lineage>
        <taxon>Eukaryota</taxon>
        <taxon>Viridiplantae</taxon>
        <taxon>Streptophyta</taxon>
        <taxon>Embryophyta</taxon>
        <taxon>Tracheophyta</taxon>
        <taxon>Spermatophyta</taxon>
        <taxon>Magnoliopsida</taxon>
        <taxon>eudicotyledons</taxon>
        <taxon>Gunneridae</taxon>
        <taxon>Pentapetalae</taxon>
        <taxon>rosids</taxon>
        <taxon>fabids</taxon>
        <taxon>Fabales</taxon>
        <taxon>Fabaceae</taxon>
        <taxon>Papilionoideae</taxon>
        <taxon>50 kb inversion clade</taxon>
        <taxon>dalbergioids sensu lato</taxon>
        <taxon>Dalbergieae</taxon>
        <taxon>Pterocarpus clade</taxon>
        <taxon>Arachis</taxon>
    </lineage>
</organism>
<protein>
    <recommendedName>
        <fullName evidence="3">MULE transposase domain-containing protein</fullName>
    </recommendedName>
</protein>
<evidence type="ECO:0008006" key="3">
    <source>
        <dbReference type="Google" id="ProtNLM"/>
    </source>
</evidence>
<dbReference type="EMBL" id="SDMP01000014">
    <property type="protein sequence ID" value="RYR15927.1"/>
    <property type="molecule type" value="Genomic_DNA"/>
</dbReference>
<reference evidence="1 2" key="1">
    <citation type="submission" date="2019-01" db="EMBL/GenBank/DDBJ databases">
        <title>Sequencing of cultivated peanut Arachis hypogaea provides insights into genome evolution and oil improvement.</title>
        <authorList>
            <person name="Chen X."/>
        </authorList>
    </citation>
    <scope>NUCLEOTIDE SEQUENCE [LARGE SCALE GENOMIC DNA]</scope>
    <source>
        <strain evidence="2">cv. Fuhuasheng</strain>
        <tissue evidence="1">Leaves</tissue>
    </source>
</reference>
<evidence type="ECO:0000313" key="2">
    <source>
        <dbReference type="Proteomes" id="UP000289738"/>
    </source>
</evidence>
<accession>A0A444ZP17</accession>
<keyword evidence="2" id="KW-1185">Reference proteome</keyword>
<dbReference type="AlphaFoldDB" id="A0A444ZP17"/>
<sequence>MVEKNLTKFLPLWFSVMAQKMPSSIVQIETRPLYNRCEEMDSVKIFHRHCKPLVQIDGTHLYEKYKSTLLVAVAQNGNQNIVSITFTTIIEHVVRRDNMGIIIAMLIHIDNSFRLKGGLCIPVLAYFWVCKVSFDTIE</sequence>
<dbReference type="Proteomes" id="UP000289738">
    <property type="component" value="Chromosome B04"/>
</dbReference>
<gene>
    <name evidence="1" type="ORF">Ahy_B04g072894</name>
</gene>
<name>A0A444ZP17_ARAHY</name>
<comment type="caution">
    <text evidence="1">The sequence shown here is derived from an EMBL/GenBank/DDBJ whole genome shotgun (WGS) entry which is preliminary data.</text>
</comment>
<evidence type="ECO:0000313" key="1">
    <source>
        <dbReference type="EMBL" id="RYR15927.1"/>
    </source>
</evidence>
<proteinExistence type="predicted"/>